<dbReference type="SUPFAM" id="SSF52540">
    <property type="entry name" value="P-loop containing nucleoside triphosphate hydrolases"/>
    <property type="match status" value="1"/>
</dbReference>
<keyword evidence="2" id="KW-0547">Nucleotide-binding</keyword>
<dbReference type="InterPro" id="IPR003959">
    <property type="entry name" value="ATPase_AAA_core"/>
</dbReference>
<sequence>MRQIPEQLVVIDGMPADLTETTAAVARSRLSRAYTAVAAETRAADLFITVGRPPVGARLQPGPVPAPSRRPSADDELSVAERAARYPAGPPRFTFDQLVLPPHLRDALLSAVEAMRLRPKIFDEWGLRAVEPSPSTALNLHGPPGTGKSLAAHAIADRLRMPIITAGYAEIESKFHGDGPKNVQAIFEAAQRQRALLFIDEADSLLSHRLTNVSQGSDQAINSMRSQIVLSLDRFEGIVVFATNLVSNYDRAFQSRVRHFNFTLPDAEHRTEIWRRLLVPQLPRAADVDAVLLAGLTEGCSGREMKLALIAAAERVAIAGRDALGRADFEAAIDQIVAARAEVETAGGREATPQEREAIEQQLVVQGIIEAKVDRTPPPAEPADAPDR</sequence>
<dbReference type="Proteomes" id="UP001589608">
    <property type="component" value="Unassembled WGS sequence"/>
</dbReference>
<dbReference type="PANTHER" id="PTHR23073">
    <property type="entry name" value="26S PROTEASOME REGULATORY SUBUNIT"/>
    <property type="match status" value="1"/>
</dbReference>
<keyword evidence="6" id="KW-1185">Reference proteome</keyword>
<dbReference type="EMBL" id="JBHMCA010000090">
    <property type="protein sequence ID" value="MFB9451714.1"/>
    <property type="molecule type" value="Genomic_DNA"/>
</dbReference>
<protein>
    <submittedName>
        <fullName evidence="5">ATP-binding protein</fullName>
    </submittedName>
</protein>
<dbReference type="SMART" id="SM00382">
    <property type="entry name" value="AAA"/>
    <property type="match status" value="1"/>
</dbReference>
<comment type="similarity">
    <text evidence="1">Belongs to the AAA ATPase family.</text>
</comment>
<keyword evidence="3 5" id="KW-0067">ATP-binding</keyword>
<dbReference type="GO" id="GO:0005524">
    <property type="term" value="F:ATP binding"/>
    <property type="evidence" value="ECO:0007669"/>
    <property type="project" value="UniProtKB-KW"/>
</dbReference>
<evidence type="ECO:0000313" key="6">
    <source>
        <dbReference type="Proteomes" id="UP001589608"/>
    </source>
</evidence>
<dbReference type="Pfam" id="PF00004">
    <property type="entry name" value="AAA"/>
    <property type="match status" value="1"/>
</dbReference>
<accession>A0ABV5MS57</accession>
<dbReference type="Gene3D" id="1.10.8.60">
    <property type="match status" value="1"/>
</dbReference>
<evidence type="ECO:0000259" key="4">
    <source>
        <dbReference type="SMART" id="SM00382"/>
    </source>
</evidence>
<dbReference type="CDD" id="cd19481">
    <property type="entry name" value="RecA-like_protease"/>
    <property type="match status" value="1"/>
</dbReference>
<gene>
    <name evidence="5" type="ORF">ACFFTR_52380</name>
</gene>
<dbReference type="InterPro" id="IPR050221">
    <property type="entry name" value="26S_Proteasome_ATPase"/>
</dbReference>
<dbReference type="RefSeq" id="WP_223104068.1">
    <property type="nucleotide sequence ID" value="NZ_CP061913.1"/>
</dbReference>
<organism evidence="5 6">
    <name type="scientific">Dactylosporangium vinaceum</name>
    <dbReference type="NCBI Taxonomy" id="53362"/>
    <lineage>
        <taxon>Bacteria</taxon>
        <taxon>Bacillati</taxon>
        <taxon>Actinomycetota</taxon>
        <taxon>Actinomycetes</taxon>
        <taxon>Micromonosporales</taxon>
        <taxon>Micromonosporaceae</taxon>
        <taxon>Dactylosporangium</taxon>
    </lineage>
</organism>
<dbReference type="Gene3D" id="3.40.50.300">
    <property type="entry name" value="P-loop containing nucleotide triphosphate hydrolases"/>
    <property type="match status" value="1"/>
</dbReference>
<evidence type="ECO:0000256" key="1">
    <source>
        <dbReference type="ARBA" id="ARBA00006914"/>
    </source>
</evidence>
<reference evidence="5 6" key="1">
    <citation type="submission" date="2024-09" db="EMBL/GenBank/DDBJ databases">
        <authorList>
            <person name="Sun Q."/>
            <person name="Mori K."/>
        </authorList>
    </citation>
    <scope>NUCLEOTIDE SEQUENCE [LARGE SCALE GENOMIC DNA]</scope>
    <source>
        <strain evidence="5 6">JCM 3307</strain>
    </source>
</reference>
<dbReference type="InterPro" id="IPR027417">
    <property type="entry name" value="P-loop_NTPase"/>
</dbReference>
<evidence type="ECO:0000256" key="3">
    <source>
        <dbReference type="ARBA" id="ARBA00022840"/>
    </source>
</evidence>
<proteinExistence type="inferred from homology"/>
<dbReference type="InterPro" id="IPR003593">
    <property type="entry name" value="AAA+_ATPase"/>
</dbReference>
<comment type="caution">
    <text evidence="5">The sequence shown here is derived from an EMBL/GenBank/DDBJ whole genome shotgun (WGS) entry which is preliminary data.</text>
</comment>
<evidence type="ECO:0000256" key="2">
    <source>
        <dbReference type="ARBA" id="ARBA00022741"/>
    </source>
</evidence>
<name>A0ABV5MS57_9ACTN</name>
<feature type="domain" description="AAA+ ATPase" evidence="4">
    <location>
        <begin position="134"/>
        <end position="266"/>
    </location>
</feature>
<evidence type="ECO:0000313" key="5">
    <source>
        <dbReference type="EMBL" id="MFB9451714.1"/>
    </source>
</evidence>